<organism evidence="10 11">
    <name type="scientific">Acetonema longum DSM 6540</name>
    <dbReference type="NCBI Taxonomy" id="1009370"/>
    <lineage>
        <taxon>Bacteria</taxon>
        <taxon>Bacillati</taxon>
        <taxon>Bacillota</taxon>
        <taxon>Negativicutes</taxon>
        <taxon>Acetonemataceae</taxon>
        <taxon>Acetonema</taxon>
    </lineage>
</organism>
<dbReference type="Pfam" id="PF02866">
    <property type="entry name" value="Ldh_1_C"/>
    <property type="match status" value="1"/>
</dbReference>
<comment type="similarity">
    <text evidence="1">Belongs to the LDH/MDH superfamily. LDH family.</text>
</comment>
<dbReference type="PIRSF" id="PIRSF000102">
    <property type="entry name" value="Lac_mal_DH"/>
    <property type="match status" value="1"/>
</dbReference>
<keyword evidence="11" id="KW-1185">Reference proteome</keyword>
<dbReference type="EMBL" id="AFGF01000017">
    <property type="protein sequence ID" value="EGO65359.1"/>
    <property type="molecule type" value="Genomic_DNA"/>
</dbReference>
<feature type="binding site" evidence="5">
    <location>
        <position position="85"/>
    </location>
    <ligand>
        <name>substrate</name>
    </ligand>
</feature>
<dbReference type="PANTHER" id="PTHR43128:SF16">
    <property type="entry name" value="L-LACTATE DEHYDROGENASE"/>
    <property type="match status" value="1"/>
</dbReference>
<dbReference type="GO" id="GO:0004459">
    <property type="term" value="F:L-lactate dehydrogenase (NAD+) activity"/>
    <property type="evidence" value="ECO:0007669"/>
    <property type="project" value="TreeGrafter"/>
</dbReference>
<feature type="binding site" evidence="5">
    <location>
        <position position="117"/>
    </location>
    <ligand>
        <name>substrate</name>
    </ligand>
</feature>
<keyword evidence="2 7" id="KW-0560">Oxidoreductase</keyword>
<dbReference type="InterPro" id="IPR015955">
    <property type="entry name" value="Lactate_DH/Glyco_Ohase_4_C"/>
</dbReference>
<dbReference type="STRING" id="1009370.ALO_02056"/>
<sequence length="304" mass="32889">MKFSVIGCGKVGATIAFTAMLKNFAHEIVLVDVNSDKARGEMFDIMQCEAYEPQTLFHAGSYEDTAGSDVVIITAGIPRRHDEPRVLLLERNARLIADIVRQVVNYSPECILFMVTNPLDVMVQLAYEVSGFPASRVIGMGTVLDTARYRAFLSREFTVNARDIDAYVIGEHGETMVPVASNIKIKGISLEQFPAYSDKILTDIIDHVIATSGEVIALKGGTVFAPAVSACIVLEAIVHNASAILPVCTVNERYGAPLSLPTVIGKNGAGTVFDLALTKAEKERLDASVANIKTYVDELHSAIK</sequence>
<proteinExistence type="inferred from homology"/>
<evidence type="ECO:0008006" key="12">
    <source>
        <dbReference type="Google" id="ProtNLM"/>
    </source>
</evidence>
<dbReference type="SUPFAM" id="SSF51735">
    <property type="entry name" value="NAD(P)-binding Rossmann-fold domains"/>
    <property type="match status" value="1"/>
</dbReference>
<feature type="binding site" evidence="6">
    <location>
        <begin position="7"/>
        <end position="12"/>
    </location>
    <ligand>
        <name>NAD(+)</name>
        <dbReference type="ChEBI" id="CHEBI:57540"/>
    </ligand>
</feature>
<comment type="caution">
    <text evidence="10">The sequence shown here is derived from an EMBL/GenBank/DDBJ whole genome shotgun (WGS) entry which is preliminary data.</text>
</comment>
<evidence type="ECO:0000256" key="4">
    <source>
        <dbReference type="PIRSR" id="PIRSR000102-1"/>
    </source>
</evidence>
<evidence type="ECO:0000256" key="1">
    <source>
        <dbReference type="ARBA" id="ARBA00006054"/>
    </source>
</evidence>
<evidence type="ECO:0000256" key="6">
    <source>
        <dbReference type="PIRSR" id="PIRSR000102-3"/>
    </source>
</evidence>
<dbReference type="InterPro" id="IPR022383">
    <property type="entry name" value="Lactate/malate_DH_C"/>
</dbReference>
<dbReference type="GO" id="GO:0006089">
    <property type="term" value="P:lactate metabolic process"/>
    <property type="evidence" value="ECO:0007669"/>
    <property type="project" value="TreeGrafter"/>
</dbReference>
<dbReference type="eggNOG" id="COG0039">
    <property type="taxonomic scope" value="Bacteria"/>
</dbReference>
<dbReference type="Gene3D" id="3.90.110.10">
    <property type="entry name" value="Lactate dehydrogenase/glycoside hydrolase, family 4, C-terminal"/>
    <property type="match status" value="1"/>
</dbReference>
<evidence type="ECO:0000256" key="5">
    <source>
        <dbReference type="PIRSR" id="PIRSR000102-2"/>
    </source>
</evidence>
<keyword evidence="3 6" id="KW-0520">NAD</keyword>
<dbReference type="NCBIfam" id="NF004863">
    <property type="entry name" value="PRK06223.1"/>
    <property type="match status" value="1"/>
</dbReference>
<feature type="domain" description="Lactate/malate dehydrogenase C-terminal" evidence="9">
    <location>
        <begin position="142"/>
        <end position="298"/>
    </location>
</feature>
<reference evidence="10 11" key="1">
    <citation type="journal article" date="2011" name="EMBO J.">
        <title>Structural diversity of bacterial flagellar motors.</title>
        <authorList>
            <person name="Chen S."/>
            <person name="Beeby M."/>
            <person name="Murphy G.E."/>
            <person name="Leadbetter J.R."/>
            <person name="Hendrixson D.R."/>
            <person name="Briegel A."/>
            <person name="Li Z."/>
            <person name="Shi J."/>
            <person name="Tocheva E.I."/>
            <person name="Muller A."/>
            <person name="Dobro M.J."/>
            <person name="Jensen G.J."/>
        </authorList>
    </citation>
    <scope>NUCLEOTIDE SEQUENCE [LARGE SCALE GENOMIC DNA]</scope>
    <source>
        <strain evidence="10 11">DSM 6540</strain>
    </source>
</reference>
<dbReference type="PANTHER" id="PTHR43128">
    <property type="entry name" value="L-2-HYDROXYCARBOXYLATE DEHYDROGENASE (NAD(P)(+))"/>
    <property type="match status" value="1"/>
</dbReference>
<dbReference type="PRINTS" id="PR00086">
    <property type="entry name" value="LLDHDRGNASE"/>
</dbReference>
<name>F7NEE8_9FIRM</name>
<feature type="binding site" evidence="5">
    <location>
        <position position="148"/>
    </location>
    <ligand>
        <name>substrate</name>
    </ligand>
</feature>
<accession>F7NEE8</accession>
<feature type="active site" description="Proton acceptor" evidence="4">
    <location>
        <position position="172"/>
    </location>
</feature>
<dbReference type="RefSeq" id="WP_004092302.1">
    <property type="nucleotide sequence ID" value="NZ_AFGF01000017.1"/>
</dbReference>
<evidence type="ECO:0000313" key="11">
    <source>
        <dbReference type="Proteomes" id="UP000003240"/>
    </source>
</evidence>
<dbReference type="InterPro" id="IPR001236">
    <property type="entry name" value="Lactate/malate_DH_N"/>
</dbReference>
<feature type="binding site" evidence="6">
    <location>
        <position position="92"/>
    </location>
    <ligand>
        <name>NAD(+)</name>
        <dbReference type="ChEBI" id="CHEBI:57540"/>
    </ligand>
</feature>
<evidence type="ECO:0000256" key="3">
    <source>
        <dbReference type="ARBA" id="ARBA00023027"/>
    </source>
</evidence>
<feature type="domain" description="Lactate/malate dehydrogenase N-terminal" evidence="8">
    <location>
        <begin position="1"/>
        <end position="139"/>
    </location>
</feature>
<dbReference type="OrthoDB" id="9802969at2"/>
<dbReference type="AlphaFoldDB" id="F7NEE8"/>
<dbReference type="Gene3D" id="3.40.50.720">
    <property type="entry name" value="NAD(P)-binding Rossmann-like Domain"/>
    <property type="match status" value="1"/>
</dbReference>
<evidence type="ECO:0000259" key="8">
    <source>
        <dbReference type="Pfam" id="PF00056"/>
    </source>
</evidence>
<dbReference type="Pfam" id="PF00056">
    <property type="entry name" value="Ldh_1_N"/>
    <property type="match status" value="1"/>
</dbReference>
<dbReference type="SUPFAM" id="SSF56327">
    <property type="entry name" value="LDH C-terminal domain-like"/>
    <property type="match status" value="1"/>
</dbReference>
<feature type="binding site" evidence="5">
    <location>
        <position position="79"/>
    </location>
    <ligand>
        <name>substrate</name>
    </ligand>
</feature>
<dbReference type="Proteomes" id="UP000003240">
    <property type="component" value="Unassembled WGS sequence"/>
</dbReference>
<dbReference type="InterPro" id="IPR036291">
    <property type="entry name" value="NAD(P)-bd_dom_sf"/>
</dbReference>
<evidence type="ECO:0000259" key="9">
    <source>
        <dbReference type="Pfam" id="PF02866"/>
    </source>
</evidence>
<feature type="binding site" evidence="6">
    <location>
        <position position="32"/>
    </location>
    <ligand>
        <name>NAD(+)</name>
        <dbReference type="ChEBI" id="CHEBI:57540"/>
    </ligand>
</feature>
<feature type="binding site" evidence="6">
    <location>
        <begin position="115"/>
        <end position="117"/>
    </location>
    <ligand>
        <name>NAD(+)</name>
        <dbReference type="ChEBI" id="CHEBI:57540"/>
    </ligand>
</feature>
<gene>
    <name evidence="10" type="ORF">ALO_02056</name>
</gene>
<protein>
    <recommendedName>
        <fullName evidence="12">L-lactate dehydrogenase</fullName>
    </recommendedName>
</protein>
<evidence type="ECO:0000256" key="2">
    <source>
        <dbReference type="ARBA" id="ARBA00023002"/>
    </source>
</evidence>
<dbReference type="InterPro" id="IPR001557">
    <property type="entry name" value="L-lactate/malate_DH"/>
</dbReference>
<evidence type="ECO:0000313" key="10">
    <source>
        <dbReference type="EMBL" id="EGO65359.1"/>
    </source>
</evidence>
<evidence type="ECO:0000256" key="7">
    <source>
        <dbReference type="RuleBase" id="RU003369"/>
    </source>
</evidence>